<name>A0A1D2MM05_ORCCI</name>
<proteinExistence type="predicted"/>
<comment type="caution">
    <text evidence="1">The sequence shown here is derived from an EMBL/GenBank/DDBJ whole genome shotgun (WGS) entry which is preliminary data.</text>
</comment>
<gene>
    <name evidence="1" type="ORF">Ocin01_12646</name>
</gene>
<evidence type="ECO:0000313" key="1">
    <source>
        <dbReference type="EMBL" id="ODM94033.1"/>
    </source>
</evidence>
<protein>
    <submittedName>
        <fullName evidence="1">Uncharacterized protein</fullName>
    </submittedName>
</protein>
<evidence type="ECO:0000313" key="2">
    <source>
        <dbReference type="Proteomes" id="UP000094527"/>
    </source>
</evidence>
<feature type="non-terminal residue" evidence="1">
    <location>
        <position position="1"/>
    </location>
</feature>
<organism evidence="1 2">
    <name type="scientific">Orchesella cincta</name>
    <name type="common">Springtail</name>
    <name type="synonym">Podura cincta</name>
    <dbReference type="NCBI Taxonomy" id="48709"/>
    <lineage>
        <taxon>Eukaryota</taxon>
        <taxon>Metazoa</taxon>
        <taxon>Ecdysozoa</taxon>
        <taxon>Arthropoda</taxon>
        <taxon>Hexapoda</taxon>
        <taxon>Collembola</taxon>
        <taxon>Entomobryomorpha</taxon>
        <taxon>Entomobryoidea</taxon>
        <taxon>Orchesellidae</taxon>
        <taxon>Orchesellinae</taxon>
        <taxon>Orchesella</taxon>
    </lineage>
</organism>
<dbReference type="AlphaFoldDB" id="A0A1D2MM05"/>
<reference evidence="1 2" key="1">
    <citation type="journal article" date="2016" name="Genome Biol. Evol.">
        <title>Gene Family Evolution Reflects Adaptation to Soil Environmental Stressors in the Genome of the Collembolan Orchesella cincta.</title>
        <authorList>
            <person name="Faddeeva-Vakhrusheva A."/>
            <person name="Derks M.F."/>
            <person name="Anvar S.Y."/>
            <person name="Agamennone V."/>
            <person name="Suring W."/>
            <person name="Smit S."/>
            <person name="van Straalen N.M."/>
            <person name="Roelofs D."/>
        </authorList>
    </citation>
    <scope>NUCLEOTIDE SEQUENCE [LARGE SCALE GENOMIC DNA]</scope>
    <source>
        <tissue evidence="1">Mixed pool</tissue>
    </source>
</reference>
<dbReference type="Proteomes" id="UP000094527">
    <property type="component" value="Unassembled WGS sequence"/>
</dbReference>
<sequence>LALGWKVAAVKLVVIRSIPVVPYPPLPPPTWSLAAERVSTILGALSYCRENVSSTKTFKYSLPLLLLDSTGDEDDKATEKKNRKTNAENLPEQNIIRISS</sequence>
<accession>A0A1D2MM05</accession>
<keyword evidence="2" id="KW-1185">Reference proteome</keyword>
<dbReference type="EMBL" id="LJIJ01000869">
    <property type="protein sequence ID" value="ODM94033.1"/>
    <property type="molecule type" value="Genomic_DNA"/>
</dbReference>